<proteinExistence type="predicted"/>
<dbReference type="InterPro" id="IPR046498">
    <property type="entry name" value="Rv1476-like"/>
</dbReference>
<sequence length="167" mass="17549">MTPEGVNIDSIKDQLTAGDVAFGTANPVNAQLGPAMSDALDGALAAAGAEHIEPVALVVLEQTPRQPADLRDLAQDLASETQFETVIVRTPHASGAVSERLSRYQIESAQRAMLEHSDYPEGVRAFVDTAVSTGWSWPLVAALFLLAAAAVVLGTAVTVLRSRTSAR</sequence>
<accession>A0A2S0WE35</accession>
<dbReference type="EMBL" id="CP026948">
    <property type="protein sequence ID" value="AWB84029.1"/>
    <property type="molecule type" value="Genomic_DNA"/>
</dbReference>
<evidence type="ECO:0000313" key="1">
    <source>
        <dbReference type="EMBL" id="AWB84029.1"/>
    </source>
</evidence>
<protein>
    <submittedName>
        <fullName evidence="1">Uncharacterized protein</fullName>
    </submittedName>
</protein>
<gene>
    <name evidence="1" type="ORF">C3E79_05685</name>
</gene>
<name>A0A2S0WE35_9CORY</name>
<dbReference type="AlphaFoldDB" id="A0A2S0WE35"/>
<dbReference type="Pfam" id="PF20381">
    <property type="entry name" value="Rv1476"/>
    <property type="match status" value="1"/>
</dbReference>
<dbReference type="Proteomes" id="UP000244754">
    <property type="component" value="Chromosome"/>
</dbReference>
<evidence type="ECO:0000313" key="2">
    <source>
        <dbReference type="Proteomes" id="UP000244754"/>
    </source>
</evidence>
<keyword evidence="2" id="KW-1185">Reference proteome</keyword>
<dbReference type="OrthoDB" id="4406842at2"/>
<dbReference type="KEGG" id="clia:C3E79_05685"/>
<organism evidence="1 2">
    <name type="scientific">Corynebacterium liangguodongii</name>
    <dbReference type="NCBI Taxonomy" id="2079535"/>
    <lineage>
        <taxon>Bacteria</taxon>
        <taxon>Bacillati</taxon>
        <taxon>Actinomycetota</taxon>
        <taxon>Actinomycetes</taxon>
        <taxon>Mycobacteriales</taxon>
        <taxon>Corynebacteriaceae</taxon>
        <taxon>Corynebacterium</taxon>
    </lineage>
</organism>
<reference evidence="2" key="1">
    <citation type="submission" date="2018-01" db="EMBL/GenBank/DDBJ databases">
        <authorList>
            <person name="Li J."/>
        </authorList>
    </citation>
    <scope>NUCLEOTIDE SEQUENCE [LARGE SCALE GENOMIC DNA]</scope>
    <source>
        <strain evidence="2">2184</strain>
    </source>
</reference>
<dbReference type="RefSeq" id="WP_108404038.1">
    <property type="nucleotide sequence ID" value="NZ_CP026948.1"/>
</dbReference>